<proteinExistence type="predicted"/>
<evidence type="ECO:0000313" key="2">
    <source>
        <dbReference type="Proteomes" id="UP000078225"/>
    </source>
</evidence>
<comment type="caution">
    <text evidence="1">The sequence shown here is derived from an EMBL/GenBank/DDBJ whole genome shotgun (WGS) entry which is preliminary data.</text>
</comment>
<accession>A0A1B7L8S2</accession>
<dbReference type="AlphaFoldDB" id="A0A1B7L8S2"/>
<dbReference type="Proteomes" id="UP000078225">
    <property type="component" value="Unassembled WGS sequence"/>
</dbReference>
<gene>
    <name evidence="1" type="ORF">A9B99_03360</name>
</gene>
<dbReference type="STRING" id="1691903.A9B99_03360"/>
<sequence>MLPQGTTNKTDISPPPERLTPAPDYLQIFLRWQLADEKNCTPLWITESIQQYFKKILMFTPTDMRTRIILIQKMHILFIIFIFEL</sequence>
<keyword evidence="2" id="KW-1185">Reference proteome</keyword>
<reference evidence="2" key="1">
    <citation type="submission" date="2016-05" db="EMBL/GenBank/DDBJ databases">
        <authorList>
            <person name="Behera P."/>
            <person name="Vaishampayan P."/>
            <person name="Singh N."/>
            <person name="Raina V."/>
            <person name="Suar M."/>
            <person name="Pattnaik A."/>
            <person name="Rastogi G."/>
        </authorList>
    </citation>
    <scope>NUCLEOTIDE SEQUENCE [LARGE SCALE GENOMIC DNA]</scope>
    <source>
        <strain evidence="2">MP23</strain>
    </source>
</reference>
<evidence type="ECO:0000313" key="1">
    <source>
        <dbReference type="EMBL" id="OAT78754.1"/>
    </source>
</evidence>
<name>A0A1B7L8S2_9ENTR</name>
<organism evidence="1 2">
    <name type="scientific">Mangrovibacter phragmitis</name>
    <dbReference type="NCBI Taxonomy" id="1691903"/>
    <lineage>
        <taxon>Bacteria</taxon>
        <taxon>Pseudomonadati</taxon>
        <taxon>Pseudomonadota</taxon>
        <taxon>Gammaproteobacteria</taxon>
        <taxon>Enterobacterales</taxon>
        <taxon>Enterobacteriaceae</taxon>
        <taxon>Mangrovibacter</taxon>
    </lineage>
</organism>
<protein>
    <submittedName>
        <fullName evidence="1">Uncharacterized protein</fullName>
    </submittedName>
</protein>
<dbReference type="EMBL" id="LYRP01000001">
    <property type="protein sequence ID" value="OAT78754.1"/>
    <property type="molecule type" value="Genomic_DNA"/>
</dbReference>